<organism evidence="1">
    <name type="scientific">marine sediment metagenome</name>
    <dbReference type="NCBI Taxonomy" id="412755"/>
    <lineage>
        <taxon>unclassified sequences</taxon>
        <taxon>metagenomes</taxon>
        <taxon>ecological metagenomes</taxon>
    </lineage>
</organism>
<proteinExistence type="predicted"/>
<comment type="caution">
    <text evidence="1">The sequence shown here is derived from an EMBL/GenBank/DDBJ whole genome shotgun (WGS) entry which is preliminary data.</text>
</comment>
<protein>
    <submittedName>
        <fullName evidence="1">Uncharacterized protein</fullName>
    </submittedName>
</protein>
<reference evidence="1" key="1">
    <citation type="journal article" date="2014" name="Front. Microbiol.">
        <title>High frequency of phylogenetically diverse reductive dehalogenase-homologous genes in deep subseafloor sedimentary metagenomes.</title>
        <authorList>
            <person name="Kawai M."/>
            <person name="Futagami T."/>
            <person name="Toyoda A."/>
            <person name="Takaki Y."/>
            <person name="Nishi S."/>
            <person name="Hori S."/>
            <person name="Arai W."/>
            <person name="Tsubouchi T."/>
            <person name="Morono Y."/>
            <person name="Uchiyama I."/>
            <person name="Ito T."/>
            <person name="Fujiyama A."/>
            <person name="Inagaki F."/>
            <person name="Takami H."/>
        </authorList>
    </citation>
    <scope>NUCLEOTIDE SEQUENCE</scope>
    <source>
        <strain evidence="1">Expedition CK06-06</strain>
    </source>
</reference>
<dbReference type="EMBL" id="BARS01025671">
    <property type="protein sequence ID" value="GAG06794.1"/>
    <property type="molecule type" value="Genomic_DNA"/>
</dbReference>
<name>X0ULX7_9ZZZZ</name>
<evidence type="ECO:0000313" key="1">
    <source>
        <dbReference type="EMBL" id="GAG06794.1"/>
    </source>
</evidence>
<dbReference type="AlphaFoldDB" id="X0ULX7"/>
<accession>X0ULX7</accession>
<sequence>MVDIFPSETMSPQQALLQVEDEIDDMDHVAIVWMRKGELHPRFTCSTMMPVDLNFLGLSLQNHSLRYLKE</sequence>
<gene>
    <name evidence="1" type="ORF">S01H1_40532</name>
</gene>